<proteinExistence type="predicted"/>
<dbReference type="EMBL" id="FNGV01000005">
    <property type="protein sequence ID" value="SDM10520.1"/>
    <property type="molecule type" value="Genomic_DNA"/>
</dbReference>
<feature type="transmembrane region" description="Helical" evidence="1">
    <location>
        <begin position="27"/>
        <end position="46"/>
    </location>
</feature>
<feature type="transmembrane region" description="Helical" evidence="1">
    <location>
        <begin position="117"/>
        <end position="138"/>
    </location>
</feature>
<reference evidence="2 3" key="1">
    <citation type="submission" date="2016-10" db="EMBL/GenBank/DDBJ databases">
        <authorList>
            <person name="de Groot N.N."/>
        </authorList>
    </citation>
    <scope>NUCLEOTIDE SEQUENCE [LARGE SCALE GENOMIC DNA]</scope>
    <source>
        <strain evidence="2 3">DSM 19886</strain>
    </source>
</reference>
<dbReference type="Proteomes" id="UP000199440">
    <property type="component" value="Unassembled WGS sequence"/>
</dbReference>
<dbReference type="STRING" id="192904.SAMN04488514_10547"/>
<feature type="transmembrane region" description="Helical" evidence="1">
    <location>
        <begin position="53"/>
        <end position="71"/>
    </location>
</feature>
<dbReference type="OrthoDB" id="1496312at2"/>
<keyword evidence="1" id="KW-0812">Transmembrane</keyword>
<evidence type="ECO:0008006" key="4">
    <source>
        <dbReference type="Google" id="ProtNLM"/>
    </source>
</evidence>
<gene>
    <name evidence="2" type="ORF">SAMN04488514_10547</name>
</gene>
<feature type="transmembrane region" description="Helical" evidence="1">
    <location>
        <begin position="150"/>
        <end position="177"/>
    </location>
</feature>
<dbReference type="AlphaFoldDB" id="A0A1G9QI13"/>
<keyword evidence="1" id="KW-0472">Membrane</keyword>
<dbReference type="RefSeq" id="WP_089889070.1">
    <property type="nucleotide sequence ID" value="NZ_FNGV01000005.1"/>
</dbReference>
<sequence>MKSLIFILLVLQPLVNKLTLKSGVPFDVYNELISLAVFLLYALQVLQKKKIASIALLFLILVAYMTLNVVAKNIYPLGFLQIAIYSQWFFYFLYYHSLSEDAKIRTMVDIKYILDKVLIFMVFFGVFELFFYAEYRAFLDVKSFNRGLGGFYMVSIFGSGASLANFMSFYLMVWFYFHYGLGYSIARKDKIFLVIAFMFLVLSFSRKEVLFMFLFLMFFPFSYRSTLRKWFRKIILFAGVVTGLLIYYLVFFSEANQVAFGDKYIRWRIAGKSGEILMDNLPWGTGVGTFGSRVSLMVTDIYKKYDIGPEMLGYRSLGQLRGPIYDAFFFTFTTEMGIGILLFLFFFFKLFNARALNENKAKTYIKNFLILYVLGLSVFQPVLISSFGYLCAIFLGLSIHRIPLLKFRTYAKI</sequence>
<keyword evidence="3" id="KW-1185">Reference proteome</keyword>
<evidence type="ECO:0000313" key="3">
    <source>
        <dbReference type="Proteomes" id="UP000199440"/>
    </source>
</evidence>
<evidence type="ECO:0000256" key="1">
    <source>
        <dbReference type="SAM" id="Phobius"/>
    </source>
</evidence>
<feature type="transmembrane region" description="Helical" evidence="1">
    <location>
        <begin position="189"/>
        <end position="204"/>
    </location>
</feature>
<accession>A0A1G9QI13</accession>
<feature type="transmembrane region" description="Helical" evidence="1">
    <location>
        <begin position="210"/>
        <end position="227"/>
    </location>
</feature>
<name>A0A1G9QI13_9FLAO</name>
<protein>
    <recommendedName>
        <fullName evidence="4">O-antigen ligase like membrane protein</fullName>
    </recommendedName>
</protein>
<evidence type="ECO:0000313" key="2">
    <source>
        <dbReference type="EMBL" id="SDM10520.1"/>
    </source>
</evidence>
<feature type="transmembrane region" description="Helical" evidence="1">
    <location>
        <begin position="234"/>
        <end position="252"/>
    </location>
</feature>
<feature type="transmembrane region" description="Helical" evidence="1">
    <location>
        <begin position="327"/>
        <end position="348"/>
    </location>
</feature>
<feature type="transmembrane region" description="Helical" evidence="1">
    <location>
        <begin position="77"/>
        <end position="96"/>
    </location>
</feature>
<feature type="transmembrane region" description="Helical" evidence="1">
    <location>
        <begin position="369"/>
        <end position="397"/>
    </location>
</feature>
<organism evidence="2 3">
    <name type="scientific">Kriegella aquimaris</name>
    <dbReference type="NCBI Taxonomy" id="192904"/>
    <lineage>
        <taxon>Bacteria</taxon>
        <taxon>Pseudomonadati</taxon>
        <taxon>Bacteroidota</taxon>
        <taxon>Flavobacteriia</taxon>
        <taxon>Flavobacteriales</taxon>
        <taxon>Flavobacteriaceae</taxon>
        <taxon>Kriegella</taxon>
    </lineage>
</organism>
<keyword evidence="1" id="KW-1133">Transmembrane helix</keyword>